<keyword evidence="1" id="KW-0040">ANK repeat</keyword>
<dbReference type="Proteomes" id="UP000076420">
    <property type="component" value="Unassembled WGS sequence"/>
</dbReference>
<reference evidence="2" key="1">
    <citation type="submission" date="2020-05" db="UniProtKB">
        <authorList>
            <consortium name="EnsemblMetazoa"/>
        </authorList>
    </citation>
    <scope>IDENTIFICATION</scope>
    <source>
        <strain evidence="2">BB02</strain>
    </source>
</reference>
<organism evidence="2 3">
    <name type="scientific">Biomphalaria glabrata</name>
    <name type="common">Bloodfluke planorb</name>
    <name type="synonym">Freshwater snail</name>
    <dbReference type="NCBI Taxonomy" id="6526"/>
    <lineage>
        <taxon>Eukaryota</taxon>
        <taxon>Metazoa</taxon>
        <taxon>Spiralia</taxon>
        <taxon>Lophotrochozoa</taxon>
        <taxon>Mollusca</taxon>
        <taxon>Gastropoda</taxon>
        <taxon>Heterobranchia</taxon>
        <taxon>Euthyneura</taxon>
        <taxon>Panpulmonata</taxon>
        <taxon>Hygrophila</taxon>
        <taxon>Lymnaeoidea</taxon>
        <taxon>Planorbidae</taxon>
        <taxon>Biomphalaria</taxon>
    </lineage>
</organism>
<gene>
    <name evidence="2" type="primary">106057647</name>
</gene>
<dbReference type="PANTHER" id="PTHR24183">
    <property type="entry name" value="FIBRONECTIN TYPE 3 AND ANKYRIN REPEAT DOMAINS PROTEIN 1"/>
    <property type="match status" value="1"/>
</dbReference>
<dbReference type="PROSITE" id="PS50088">
    <property type="entry name" value="ANK_REPEAT"/>
    <property type="match status" value="2"/>
</dbReference>
<dbReference type="SMART" id="SM00248">
    <property type="entry name" value="ANK"/>
    <property type="match status" value="7"/>
</dbReference>
<protein>
    <submittedName>
        <fullName evidence="2">Uncharacterized protein</fullName>
    </submittedName>
</protein>
<dbReference type="Pfam" id="PF00023">
    <property type="entry name" value="Ank"/>
    <property type="match status" value="1"/>
</dbReference>
<feature type="repeat" description="ANK" evidence="1">
    <location>
        <begin position="177"/>
        <end position="209"/>
    </location>
</feature>
<dbReference type="PROSITE" id="PS50297">
    <property type="entry name" value="ANK_REP_REGION"/>
    <property type="match status" value="1"/>
</dbReference>
<dbReference type="PANTHER" id="PTHR24183:SF1">
    <property type="entry name" value="FIBRONECTIN TYPE 3 AND ANKYRIN REPEAT DOMAINS PROTEIN 1"/>
    <property type="match status" value="1"/>
</dbReference>
<dbReference type="VEuPathDB" id="VectorBase:BGLB037987"/>
<name>A0A2C9M383_BIOGL</name>
<dbReference type="OrthoDB" id="6047142at2759"/>
<evidence type="ECO:0000313" key="2">
    <source>
        <dbReference type="EnsemblMetazoa" id="BGLB037987-PA"/>
    </source>
</evidence>
<dbReference type="InterPro" id="IPR002110">
    <property type="entry name" value="Ankyrin_rpt"/>
</dbReference>
<dbReference type="InterPro" id="IPR036770">
    <property type="entry name" value="Ankyrin_rpt-contain_sf"/>
</dbReference>
<dbReference type="KEGG" id="bgt:106057647"/>
<accession>A0A2C9M383</accession>
<dbReference type="VEuPathDB" id="VectorBase:BGLAX_038439"/>
<sequence>MSKRIAQNSSIIECINNDNPDKLKSLMDKCLQPVGTSPKISKIELNSYLLHAAKKNSTKCLEVCLQSGSDVNSRDERGMSAFLYAADHHNLNALQILKSFDADPSVSNNEGTTALMYVCKWQASDCLQYLINLSVDLNMKDKDGCTALKFAAQYDSYDCVLNLINAKADLNHPENVYGYSPLMHALKRDNVKIAQLLITKGADVNIVGNDGKNALSLAFQCKNYDLVESILVNCSNFKVCQENYSYMHKMIAQGNKRIIRLMLIRGFRPIDLSCKDSCFKFSFVSDELSPLCVALLSLQGDVARYFVVNRFFSPGDQTKLLDNYVRIQTMLEQQQPQSVDSLSVLEYIYRHSSVLSSSFESPQWPYSRLCLVYWKIIPLDHPFKTEPCNCTECYEGLKVASNCLTFNML</sequence>
<dbReference type="SUPFAM" id="SSF48403">
    <property type="entry name" value="Ankyrin repeat"/>
    <property type="match status" value="1"/>
</dbReference>
<dbReference type="STRING" id="6526.A0A2C9M383"/>
<dbReference type="Gene3D" id="1.25.40.20">
    <property type="entry name" value="Ankyrin repeat-containing domain"/>
    <property type="match status" value="2"/>
</dbReference>
<evidence type="ECO:0000313" key="3">
    <source>
        <dbReference type="Proteomes" id="UP000076420"/>
    </source>
</evidence>
<dbReference type="GO" id="GO:0042981">
    <property type="term" value="P:regulation of apoptotic process"/>
    <property type="evidence" value="ECO:0007669"/>
    <property type="project" value="TreeGrafter"/>
</dbReference>
<dbReference type="AlphaFoldDB" id="A0A2C9M383"/>
<dbReference type="GO" id="GO:0005634">
    <property type="term" value="C:nucleus"/>
    <property type="evidence" value="ECO:0007669"/>
    <property type="project" value="TreeGrafter"/>
</dbReference>
<dbReference type="EnsemblMetazoa" id="BGLB037987-RA">
    <property type="protein sequence ID" value="BGLB037987-PA"/>
    <property type="gene ID" value="BGLB037987"/>
</dbReference>
<dbReference type="Pfam" id="PF12796">
    <property type="entry name" value="Ank_2"/>
    <property type="match status" value="1"/>
</dbReference>
<evidence type="ECO:0000256" key="1">
    <source>
        <dbReference type="PROSITE-ProRule" id="PRU00023"/>
    </source>
</evidence>
<proteinExistence type="predicted"/>
<feature type="repeat" description="ANK" evidence="1">
    <location>
        <begin position="110"/>
        <end position="142"/>
    </location>
</feature>